<feature type="domain" description="HTH gntR-type" evidence="4">
    <location>
        <begin position="28"/>
        <end position="98"/>
    </location>
</feature>
<dbReference type="AlphaFoldDB" id="A0A7W4YFZ3"/>
<dbReference type="PROSITE" id="PS50949">
    <property type="entry name" value="HTH_GNTR"/>
    <property type="match status" value="1"/>
</dbReference>
<keyword evidence="2 5" id="KW-0238">DNA-binding</keyword>
<dbReference type="GO" id="GO:0003677">
    <property type="term" value="F:DNA binding"/>
    <property type="evidence" value="ECO:0007669"/>
    <property type="project" value="UniProtKB-KW"/>
</dbReference>
<dbReference type="Pfam" id="PF00392">
    <property type="entry name" value="GntR"/>
    <property type="match status" value="1"/>
</dbReference>
<evidence type="ECO:0000256" key="3">
    <source>
        <dbReference type="ARBA" id="ARBA00023163"/>
    </source>
</evidence>
<dbReference type="Gene3D" id="1.20.120.530">
    <property type="entry name" value="GntR ligand-binding domain-like"/>
    <property type="match status" value="1"/>
</dbReference>
<dbReference type="InterPro" id="IPR000524">
    <property type="entry name" value="Tscrpt_reg_HTH_GntR"/>
</dbReference>
<evidence type="ECO:0000313" key="6">
    <source>
        <dbReference type="Proteomes" id="UP000545286"/>
    </source>
</evidence>
<dbReference type="EMBL" id="JACHWJ010000003">
    <property type="protein sequence ID" value="MBB2958158.1"/>
    <property type="molecule type" value="Genomic_DNA"/>
</dbReference>
<comment type="caution">
    <text evidence="5">The sequence shown here is derived from an EMBL/GenBank/DDBJ whole genome shotgun (WGS) entry which is preliminary data.</text>
</comment>
<dbReference type="SUPFAM" id="SSF46785">
    <property type="entry name" value="Winged helix' DNA-binding domain"/>
    <property type="match status" value="1"/>
</dbReference>
<gene>
    <name evidence="5" type="ORF">FHX72_002303</name>
</gene>
<evidence type="ECO:0000259" key="4">
    <source>
        <dbReference type="PROSITE" id="PS50949"/>
    </source>
</evidence>
<organism evidence="5 6">
    <name type="scientific">Pseudoclavibacter helvolus</name>
    <dbReference type="NCBI Taxonomy" id="255205"/>
    <lineage>
        <taxon>Bacteria</taxon>
        <taxon>Bacillati</taxon>
        <taxon>Actinomycetota</taxon>
        <taxon>Actinomycetes</taxon>
        <taxon>Micrococcales</taxon>
        <taxon>Microbacteriaceae</taxon>
        <taxon>Pseudoclavibacter</taxon>
    </lineage>
</organism>
<name>A0A7W4YFZ3_9MICO</name>
<protein>
    <submittedName>
        <fullName evidence="5">DNA-binding GntR family transcriptional regulator</fullName>
    </submittedName>
</protein>
<dbReference type="InterPro" id="IPR036388">
    <property type="entry name" value="WH-like_DNA-bd_sf"/>
</dbReference>
<reference evidence="5 6" key="1">
    <citation type="submission" date="2020-08" db="EMBL/GenBank/DDBJ databases">
        <title>Sequencing the genomes of 1000 actinobacteria strains.</title>
        <authorList>
            <person name="Klenk H.-P."/>
        </authorList>
    </citation>
    <scope>NUCLEOTIDE SEQUENCE [LARGE SCALE GENOMIC DNA]</scope>
    <source>
        <strain evidence="5 6">DSM 20419</strain>
    </source>
</reference>
<keyword evidence="3" id="KW-0804">Transcription</keyword>
<dbReference type="Proteomes" id="UP000545286">
    <property type="component" value="Unassembled WGS sequence"/>
</dbReference>
<dbReference type="SMART" id="SM00345">
    <property type="entry name" value="HTH_GNTR"/>
    <property type="match status" value="1"/>
</dbReference>
<dbReference type="Gene3D" id="1.10.10.10">
    <property type="entry name" value="Winged helix-like DNA-binding domain superfamily/Winged helix DNA-binding domain"/>
    <property type="match status" value="1"/>
</dbReference>
<dbReference type="InterPro" id="IPR008920">
    <property type="entry name" value="TF_FadR/GntR_C"/>
</dbReference>
<dbReference type="GO" id="GO:0003700">
    <property type="term" value="F:DNA-binding transcription factor activity"/>
    <property type="evidence" value="ECO:0007669"/>
    <property type="project" value="InterPro"/>
</dbReference>
<evidence type="ECO:0000313" key="5">
    <source>
        <dbReference type="EMBL" id="MBB2958158.1"/>
    </source>
</evidence>
<sequence>MPQIPQTEPEAGVPSRLRNAVFQAVADEGKAALVERRLSVAINRGVLQAGERLPPESELAKSLGVSPVTVREALVLLRQRGLVTTKRGRGGGSFVTAGADPASHAADELASISRTALRDLAAHYFAVTAGCLELAASRAAPNEVDAIRSRLMAFGGHLAQGPDGKGSQPTPAQWRHVADDVVVELCALGQSVRLTKEQMRVQSEVSPLLGLLAVDNAEREVQRGEILRLVDEVERGDVVGAREALRSTMVDVVARLELKRRSLLEQ</sequence>
<evidence type="ECO:0000256" key="2">
    <source>
        <dbReference type="ARBA" id="ARBA00023125"/>
    </source>
</evidence>
<evidence type="ECO:0000256" key="1">
    <source>
        <dbReference type="ARBA" id="ARBA00023015"/>
    </source>
</evidence>
<dbReference type="InterPro" id="IPR036390">
    <property type="entry name" value="WH_DNA-bd_sf"/>
</dbReference>
<dbReference type="CDD" id="cd07377">
    <property type="entry name" value="WHTH_GntR"/>
    <property type="match status" value="1"/>
</dbReference>
<dbReference type="PRINTS" id="PR00035">
    <property type="entry name" value="HTHGNTR"/>
</dbReference>
<dbReference type="PANTHER" id="PTHR43537:SF24">
    <property type="entry name" value="GLUCONATE OPERON TRANSCRIPTIONAL REPRESSOR"/>
    <property type="match status" value="1"/>
</dbReference>
<accession>A0A7W4YFZ3</accession>
<keyword evidence="1" id="KW-0805">Transcription regulation</keyword>
<proteinExistence type="predicted"/>
<dbReference type="RefSeq" id="WP_338110114.1">
    <property type="nucleotide sequence ID" value="NZ_JACHWJ010000003.1"/>
</dbReference>
<dbReference type="PANTHER" id="PTHR43537">
    <property type="entry name" value="TRANSCRIPTIONAL REGULATOR, GNTR FAMILY"/>
    <property type="match status" value="1"/>
</dbReference>
<keyword evidence="6" id="KW-1185">Reference proteome</keyword>